<dbReference type="EMBL" id="CAJNXB010001129">
    <property type="protein sequence ID" value="CAF3134930.1"/>
    <property type="molecule type" value="Genomic_DNA"/>
</dbReference>
<keyword evidence="1" id="KW-1133">Transmembrane helix</keyword>
<keyword evidence="1" id="KW-0812">Transmembrane</keyword>
<dbReference type="OrthoDB" id="10565491at2759"/>
<evidence type="ECO:0000313" key="4">
    <source>
        <dbReference type="Proteomes" id="UP000663825"/>
    </source>
</evidence>
<dbReference type="Proteomes" id="UP000663825">
    <property type="component" value="Unassembled WGS sequence"/>
</dbReference>
<dbReference type="Proteomes" id="UP000663873">
    <property type="component" value="Unassembled WGS sequence"/>
</dbReference>
<protein>
    <submittedName>
        <fullName evidence="2">Uncharacterized protein</fullName>
    </submittedName>
</protein>
<reference evidence="2" key="1">
    <citation type="submission" date="2021-02" db="EMBL/GenBank/DDBJ databases">
        <authorList>
            <person name="Nowell W R."/>
        </authorList>
    </citation>
    <scope>NUCLEOTIDE SEQUENCE</scope>
</reference>
<proteinExistence type="predicted"/>
<dbReference type="AlphaFoldDB" id="A0A817P2U9"/>
<comment type="caution">
    <text evidence="2">The sequence shown here is derived from an EMBL/GenBank/DDBJ whole genome shotgun (WGS) entry which is preliminary data.</text>
</comment>
<name>A0A817P2U9_9BILA</name>
<evidence type="ECO:0000256" key="1">
    <source>
        <dbReference type="SAM" id="Phobius"/>
    </source>
</evidence>
<keyword evidence="1" id="KW-0472">Membrane</keyword>
<evidence type="ECO:0000313" key="3">
    <source>
        <dbReference type="EMBL" id="CAF4335548.1"/>
    </source>
</evidence>
<dbReference type="EMBL" id="CAJOBP010002121">
    <property type="protein sequence ID" value="CAF4335548.1"/>
    <property type="molecule type" value="Genomic_DNA"/>
</dbReference>
<keyword evidence="5" id="KW-1185">Reference proteome</keyword>
<accession>A0A817P2U9</accession>
<organism evidence="2 4">
    <name type="scientific">Rotaria socialis</name>
    <dbReference type="NCBI Taxonomy" id="392032"/>
    <lineage>
        <taxon>Eukaryota</taxon>
        <taxon>Metazoa</taxon>
        <taxon>Spiralia</taxon>
        <taxon>Gnathifera</taxon>
        <taxon>Rotifera</taxon>
        <taxon>Eurotatoria</taxon>
        <taxon>Bdelloidea</taxon>
        <taxon>Philodinida</taxon>
        <taxon>Philodinidae</taxon>
        <taxon>Rotaria</taxon>
    </lineage>
</organism>
<evidence type="ECO:0000313" key="2">
    <source>
        <dbReference type="EMBL" id="CAF3134930.1"/>
    </source>
</evidence>
<sequence length="133" mass="15469">MNPGGRNGILSSLDPENKWLSTNSTESAVKSAKKSQFLYDAYASTNQRKLLTKKQKVDELKFKERQKEANELIVYREKSQWKFQEMITKQEKTTRVFKMMQEADHSKVNILSTIVCILIAVIGYMIIMNQFKI</sequence>
<evidence type="ECO:0000313" key="5">
    <source>
        <dbReference type="Proteomes" id="UP000663873"/>
    </source>
</evidence>
<feature type="transmembrane region" description="Helical" evidence="1">
    <location>
        <begin position="108"/>
        <end position="127"/>
    </location>
</feature>
<gene>
    <name evidence="2" type="ORF">TIS948_LOCUS8790</name>
    <name evidence="3" type="ORF">UJA718_LOCUS14783</name>
</gene>